<feature type="non-terminal residue" evidence="1">
    <location>
        <position position="170"/>
    </location>
</feature>
<dbReference type="EMBL" id="JAGKQM010000017">
    <property type="protein sequence ID" value="KAH0868271.1"/>
    <property type="molecule type" value="Genomic_DNA"/>
</dbReference>
<reference evidence="1 2" key="1">
    <citation type="submission" date="2021-05" db="EMBL/GenBank/DDBJ databases">
        <title>Genome Assembly of Synthetic Allotetraploid Brassica napus Reveals Homoeologous Exchanges between Subgenomes.</title>
        <authorList>
            <person name="Davis J.T."/>
        </authorList>
    </citation>
    <scope>NUCLEOTIDE SEQUENCE [LARGE SCALE GENOMIC DNA]</scope>
    <source>
        <strain evidence="2">cv. Da-Ae</strain>
        <tissue evidence="1">Seedling</tissue>
    </source>
</reference>
<dbReference type="SUPFAM" id="SSF56219">
    <property type="entry name" value="DNase I-like"/>
    <property type="match status" value="1"/>
</dbReference>
<organism evidence="1 2">
    <name type="scientific">Brassica napus</name>
    <name type="common">Rape</name>
    <dbReference type="NCBI Taxonomy" id="3708"/>
    <lineage>
        <taxon>Eukaryota</taxon>
        <taxon>Viridiplantae</taxon>
        <taxon>Streptophyta</taxon>
        <taxon>Embryophyta</taxon>
        <taxon>Tracheophyta</taxon>
        <taxon>Spermatophyta</taxon>
        <taxon>Magnoliopsida</taxon>
        <taxon>eudicotyledons</taxon>
        <taxon>Gunneridae</taxon>
        <taxon>Pentapetalae</taxon>
        <taxon>rosids</taxon>
        <taxon>malvids</taxon>
        <taxon>Brassicales</taxon>
        <taxon>Brassicaceae</taxon>
        <taxon>Brassiceae</taxon>
        <taxon>Brassica</taxon>
    </lineage>
</organism>
<protein>
    <recommendedName>
        <fullName evidence="3">Endonuclease/exonuclease/phosphatase</fullName>
    </recommendedName>
</protein>
<accession>A0ABQ7YM90</accession>
<name>A0ABQ7YM90_BRANA</name>
<feature type="non-terminal residue" evidence="1">
    <location>
        <position position="1"/>
    </location>
</feature>
<comment type="caution">
    <text evidence="1">The sequence shown here is derived from an EMBL/GenBank/DDBJ whole genome shotgun (WGS) entry which is preliminary data.</text>
</comment>
<sequence length="170" mass="19533">FIVSVVYGSNCAIERRQLWLELEATANNPTIASSPWLILGDFNEIIATSEHTNEANIATTRGMREFRECLLRYIIRGCWHAFNFAGSHQLSISKKLKELKPIIRSFAKENYSNLEKRVVEAFDTLTLCQQFTLSSPSPSAAIAEEEAHRKWLELAQAEDSFLRQRSRIQW</sequence>
<evidence type="ECO:0008006" key="3">
    <source>
        <dbReference type="Google" id="ProtNLM"/>
    </source>
</evidence>
<gene>
    <name evidence="1" type="ORF">HID58_075293</name>
</gene>
<evidence type="ECO:0000313" key="2">
    <source>
        <dbReference type="Proteomes" id="UP000824890"/>
    </source>
</evidence>
<evidence type="ECO:0000313" key="1">
    <source>
        <dbReference type="EMBL" id="KAH0868271.1"/>
    </source>
</evidence>
<dbReference type="Gene3D" id="3.60.10.10">
    <property type="entry name" value="Endonuclease/exonuclease/phosphatase"/>
    <property type="match status" value="1"/>
</dbReference>
<proteinExistence type="predicted"/>
<dbReference type="InterPro" id="IPR036691">
    <property type="entry name" value="Endo/exonu/phosph_ase_sf"/>
</dbReference>
<keyword evidence="2" id="KW-1185">Reference proteome</keyword>
<dbReference type="Proteomes" id="UP000824890">
    <property type="component" value="Unassembled WGS sequence"/>
</dbReference>